<keyword evidence="2" id="KW-0645">Protease</keyword>
<gene>
    <name evidence="7" type="ORF">GE061_002870</name>
</gene>
<proteinExistence type="inferred from homology"/>
<dbReference type="GO" id="GO:0006508">
    <property type="term" value="P:proteolysis"/>
    <property type="evidence" value="ECO:0007669"/>
    <property type="project" value="UniProtKB-KW"/>
</dbReference>
<dbReference type="PROSITE" id="PS00139">
    <property type="entry name" value="THIOL_PROTEASE_CYS"/>
    <property type="match status" value="1"/>
</dbReference>
<feature type="signal peptide" evidence="5">
    <location>
        <begin position="1"/>
        <end position="21"/>
    </location>
</feature>
<protein>
    <recommendedName>
        <fullName evidence="6">Peptidase C1A papain C-terminal domain-containing protein</fullName>
    </recommendedName>
</protein>
<dbReference type="Pfam" id="PF00112">
    <property type="entry name" value="Peptidase_C1"/>
    <property type="match status" value="1"/>
</dbReference>
<dbReference type="InterPro" id="IPR038765">
    <property type="entry name" value="Papain-like_cys_pep_sf"/>
</dbReference>
<dbReference type="InterPro" id="IPR013128">
    <property type="entry name" value="Peptidase_C1A"/>
</dbReference>
<keyword evidence="4" id="KW-0788">Thiol protease</keyword>
<comment type="similarity">
    <text evidence="1">Belongs to the peptidase C1 family.</text>
</comment>
<dbReference type="AlphaFoldDB" id="A0A8S9X856"/>
<dbReference type="EMBL" id="WIXP02000010">
    <property type="protein sequence ID" value="KAF6204528.1"/>
    <property type="molecule type" value="Genomic_DNA"/>
</dbReference>
<evidence type="ECO:0000313" key="7">
    <source>
        <dbReference type="EMBL" id="KAF6204528.1"/>
    </source>
</evidence>
<dbReference type="Gene3D" id="3.90.70.10">
    <property type="entry name" value="Cysteine proteinases"/>
    <property type="match status" value="1"/>
</dbReference>
<accession>A0A8S9X856</accession>
<comment type="caution">
    <text evidence="7">The sequence shown here is derived from an EMBL/GenBank/DDBJ whole genome shotgun (WGS) entry which is preliminary data.</text>
</comment>
<dbReference type="PANTHER" id="PTHR12411">
    <property type="entry name" value="CYSTEINE PROTEASE FAMILY C1-RELATED"/>
    <property type="match status" value="1"/>
</dbReference>
<evidence type="ECO:0000313" key="8">
    <source>
        <dbReference type="Proteomes" id="UP000466442"/>
    </source>
</evidence>
<keyword evidence="3" id="KW-0378">Hydrolase</keyword>
<name>A0A8S9X856_APOLU</name>
<dbReference type="Proteomes" id="UP000466442">
    <property type="component" value="Unassembled WGS sequence"/>
</dbReference>
<reference evidence="7" key="1">
    <citation type="journal article" date="2021" name="Mol. Ecol. Resour.">
        <title>Apolygus lucorum genome provides insights into omnivorousness and mesophyll feeding.</title>
        <authorList>
            <person name="Liu Y."/>
            <person name="Liu H."/>
            <person name="Wang H."/>
            <person name="Huang T."/>
            <person name="Liu B."/>
            <person name="Yang B."/>
            <person name="Yin L."/>
            <person name="Li B."/>
            <person name="Zhang Y."/>
            <person name="Zhang S."/>
            <person name="Jiang F."/>
            <person name="Zhang X."/>
            <person name="Ren Y."/>
            <person name="Wang B."/>
            <person name="Wang S."/>
            <person name="Lu Y."/>
            <person name="Wu K."/>
            <person name="Fan W."/>
            <person name="Wang G."/>
        </authorList>
    </citation>
    <scope>NUCLEOTIDE SEQUENCE</scope>
    <source>
        <strain evidence="7">12Hb</strain>
    </source>
</reference>
<evidence type="ECO:0000256" key="5">
    <source>
        <dbReference type="SAM" id="SignalP"/>
    </source>
</evidence>
<keyword evidence="8" id="KW-1185">Reference proteome</keyword>
<feature type="domain" description="Peptidase C1A papain C-terminal" evidence="6">
    <location>
        <begin position="278"/>
        <end position="319"/>
    </location>
</feature>
<keyword evidence="5" id="KW-0732">Signal</keyword>
<evidence type="ECO:0000256" key="3">
    <source>
        <dbReference type="ARBA" id="ARBA00022801"/>
    </source>
</evidence>
<dbReference type="InterPro" id="IPR000668">
    <property type="entry name" value="Peptidase_C1A_C"/>
</dbReference>
<sequence length="321" mass="35984">MDKLLCLFFCASVGHLLQIDATDVQWPSGYSVEWSMRDESSGFSMNVKQYTSKSKNAFRWDVFGGENTFIIKQNDQNVSELYYYFLTTNETSTNVMYCFFEPSIFDTIDNSGLPDPKGFSRSETVTVNGAQLQKWTFTSSFGESKREYTLWINMGTETEGPIPVKAHYQEYVGGTQEELFSATRLTVDYYNYIPKEPEESVWDGPKNIECLADYGAYNGTMMGFMGNAIVPVALRSSITSVSPVEKKGKGLKINRPSGSSALPFPYTDEEVQAMAANLPKSFDWRKHGAVTEVKNQMHCGSCWIFGVVGSLEGAYFIKTGT</sequence>
<evidence type="ECO:0000256" key="4">
    <source>
        <dbReference type="ARBA" id="ARBA00022807"/>
    </source>
</evidence>
<dbReference type="SUPFAM" id="SSF54001">
    <property type="entry name" value="Cysteine proteinases"/>
    <property type="match status" value="1"/>
</dbReference>
<dbReference type="GO" id="GO:0008234">
    <property type="term" value="F:cysteine-type peptidase activity"/>
    <property type="evidence" value="ECO:0007669"/>
    <property type="project" value="UniProtKB-KW"/>
</dbReference>
<evidence type="ECO:0000256" key="1">
    <source>
        <dbReference type="ARBA" id="ARBA00008455"/>
    </source>
</evidence>
<dbReference type="InterPro" id="IPR000169">
    <property type="entry name" value="Pept_cys_AS"/>
</dbReference>
<organism evidence="7 8">
    <name type="scientific">Apolygus lucorum</name>
    <name type="common">Small green plant bug</name>
    <name type="synonym">Lygocoris lucorum</name>
    <dbReference type="NCBI Taxonomy" id="248454"/>
    <lineage>
        <taxon>Eukaryota</taxon>
        <taxon>Metazoa</taxon>
        <taxon>Ecdysozoa</taxon>
        <taxon>Arthropoda</taxon>
        <taxon>Hexapoda</taxon>
        <taxon>Insecta</taxon>
        <taxon>Pterygota</taxon>
        <taxon>Neoptera</taxon>
        <taxon>Paraneoptera</taxon>
        <taxon>Hemiptera</taxon>
        <taxon>Heteroptera</taxon>
        <taxon>Panheteroptera</taxon>
        <taxon>Cimicomorpha</taxon>
        <taxon>Miridae</taxon>
        <taxon>Mirini</taxon>
        <taxon>Apolygus</taxon>
    </lineage>
</organism>
<dbReference type="OrthoDB" id="387093at2759"/>
<evidence type="ECO:0000259" key="6">
    <source>
        <dbReference type="Pfam" id="PF00112"/>
    </source>
</evidence>
<feature type="chain" id="PRO_5035738990" description="Peptidase C1A papain C-terminal domain-containing protein" evidence="5">
    <location>
        <begin position="22"/>
        <end position="321"/>
    </location>
</feature>
<evidence type="ECO:0000256" key="2">
    <source>
        <dbReference type="ARBA" id="ARBA00022670"/>
    </source>
</evidence>